<feature type="domain" description="Major facilitator superfamily (MFS) profile" evidence="8">
    <location>
        <begin position="229"/>
        <end position="435"/>
    </location>
</feature>
<feature type="transmembrane region" description="Helical" evidence="7">
    <location>
        <begin position="20"/>
        <end position="38"/>
    </location>
</feature>
<feature type="transmembrane region" description="Helical" evidence="7">
    <location>
        <begin position="82"/>
        <end position="103"/>
    </location>
</feature>
<protein>
    <submittedName>
        <fullName evidence="9">Predicted arabinose efflux permease, MFS family</fullName>
    </submittedName>
</protein>
<dbReference type="AlphaFoldDB" id="A0A212RK08"/>
<evidence type="ECO:0000313" key="10">
    <source>
        <dbReference type="Proteomes" id="UP000197025"/>
    </source>
</evidence>
<proteinExistence type="predicted"/>
<keyword evidence="2" id="KW-0813">Transport</keyword>
<dbReference type="InParanoid" id="A0A212RK08"/>
<feature type="transmembrane region" description="Helical" evidence="7">
    <location>
        <begin position="343"/>
        <end position="362"/>
    </location>
</feature>
<evidence type="ECO:0000256" key="7">
    <source>
        <dbReference type="SAM" id="Phobius"/>
    </source>
</evidence>
<evidence type="ECO:0000259" key="8">
    <source>
        <dbReference type="PROSITE" id="PS50850"/>
    </source>
</evidence>
<dbReference type="PANTHER" id="PTHR23513">
    <property type="entry name" value="INTEGRAL MEMBRANE EFFLUX PROTEIN-RELATED"/>
    <property type="match status" value="1"/>
</dbReference>
<gene>
    <name evidence="9" type="ORF">SAMN02746019_00016420</name>
</gene>
<feature type="transmembrane region" description="Helical" evidence="7">
    <location>
        <begin position="320"/>
        <end position="337"/>
    </location>
</feature>
<evidence type="ECO:0000256" key="1">
    <source>
        <dbReference type="ARBA" id="ARBA00004651"/>
    </source>
</evidence>
<evidence type="ECO:0000256" key="3">
    <source>
        <dbReference type="ARBA" id="ARBA00022475"/>
    </source>
</evidence>
<evidence type="ECO:0000313" key="9">
    <source>
        <dbReference type="EMBL" id="SNB72764.1"/>
    </source>
</evidence>
<feature type="transmembrane region" description="Helical" evidence="7">
    <location>
        <begin position="287"/>
        <end position="308"/>
    </location>
</feature>
<dbReference type="Pfam" id="PF05977">
    <property type="entry name" value="MFS_3"/>
    <property type="match status" value="2"/>
</dbReference>
<keyword evidence="10" id="KW-1185">Reference proteome</keyword>
<feature type="transmembrane region" description="Helical" evidence="7">
    <location>
        <begin position="175"/>
        <end position="194"/>
    </location>
</feature>
<keyword evidence="4 7" id="KW-0812">Transmembrane</keyword>
<feature type="transmembrane region" description="Helical" evidence="7">
    <location>
        <begin position="399"/>
        <end position="423"/>
    </location>
</feature>
<organism evidence="9 10">
    <name type="scientific">Thermoflexus hugenholtzii JAD2</name>
    <dbReference type="NCBI Taxonomy" id="877466"/>
    <lineage>
        <taxon>Bacteria</taxon>
        <taxon>Bacillati</taxon>
        <taxon>Chloroflexota</taxon>
        <taxon>Thermoflexia</taxon>
        <taxon>Thermoflexales</taxon>
        <taxon>Thermoflexaceae</taxon>
        <taxon>Thermoflexus</taxon>
    </lineage>
</organism>
<accession>A0A212RK08</accession>
<dbReference type="Gene3D" id="1.20.1250.20">
    <property type="entry name" value="MFS general substrate transporter like domains"/>
    <property type="match status" value="1"/>
</dbReference>
<dbReference type="Proteomes" id="UP000197025">
    <property type="component" value="Unassembled WGS sequence"/>
</dbReference>
<keyword evidence="5 7" id="KW-1133">Transmembrane helix</keyword>
<dbReference type="GO" id="GO:0005886">
    <property type="term" value="C:plasma membrane"/>
    <property type="evidence" value="ECO:0007669"/>
    <property type="project" value="UniProtKB-SubCell"/>
</dbReference>
<evidence type="ECO:0000256" key="6">
    <source>
        <dbReference type="ARBA" id="ARBA00023136"/>
    </source>
</evidence>
<dbReference type="InterPro" id="IPR020846">
    <property type="entry name" value="MFS_dom"/>
</dbReference>
<evidence type="ECO:0000256" key="2">
    <source>
        <dbReference type="ARBA" id="ARBA00022448"/>
    </source>
</evidence>
<dbReference type="RefSeq" id="WP_159461736.1">
    <property type="nucleotide sequence ID" value="NZ_FYEK01000066.1"/>
</dbReference>
<dbReference type="InterPro" id="IPR036259">
    <property type="entry name" value="MFS_trans_sf"/>
</dbReference>
<keyword evidence="6 7" id="KW-0472">Membrane</keyword>
<comment type="subcellular location">
    <subcellularLocation>
        <location evidence="1">Cell membrane</location>
        <topology evidence="1">Multi-pass membrane protein</topology>
    </subcellularLocation>
</comment>
<keyword evidence="3" id="KW-1003">Cell membrane</keyword>
<dbReference type="EMBL" id="FYEK01000066">
    <property type="protein sequence ID" value="SNB72764.1"/>
    <property type="molecule type" value="Genomic_DNA"/>
</dbReference>
<dbReference type="GO" id="GO:0022857">
    <property type="term" value="F:transmembrane transporter activity"/>
    <property type="evidence" value="ECO:0007669"/>
    <property type="project" value="InterPro"/>
</dbReference>
<feature type="transmembrane region" description="Helical" evidence="7">
    <location>
        <begin position="226"/>
        <end position="251"/>
    </location>
</feature>
<evidence type="ECO:0000256" key="4">
    <source>
        <dbReference type="ARBA" id="ARBA00022692"/>
    </source>
</evidence>
<dbReference type="InterPro" id="IPR010290">
    <property type="entry name" value="TM_effector"/>
</dbReference>
<feature type="transmembrane region" description="Helical" evidence="7">
    <location>
        <begin position="374"/>
        <end position="393"/>
    </location>
</feature>
<dbReference type="OrthoDB" id="9775268at2"/>
<reference evidence="10" key="1">
    <citation type="submission" date="2017-06" db="EMBL/GenBank/DDBJ databases">
        <authorList>
            <person name="Varghese N."/>
            <person name="Submissions S."/>
        </authorList>
    </citation>
    <scope>NUCLEOTIDE SEQUENCE [LARGE SCALE GENOMIC DNA]</scope>
    <source>
        <strain evidence="10">JAD2</strain>
    </source>
</reference>
<sequence length="435" mass="46790">MSTRRARHPFRALRHWNYRLYFIGQLISLSGTWMQTIAQNWLVYRLTGSPAGLGIMNGLSILPLFPLALFGGSLADRFPRRWVILITQSLMMFQAFLLAWLTWSGYVQVWHVWGMAMLLAAFQMLDVPARQAFVVEMVGEEDLGNAIALNSSLFNFARIIGPSLAGLVVATLGEAMAFFLNGVSFLAVIAGLLAMRLPGSTARRVRAGSASDPLAGLARIRADATLWGLVSMVGVSAFLSMPYTVLLPVFARTSLWGSAAPVVGHLCGWVAESRWGEVLLSCAQPEAVAYGLMMGAVGIGAVAGALLAAAYGDTGRRGRMLTWGNLGFPLALLGFSLSRSFPLALAFLILSGMAFVWQNALANTLIQVNVEDAVRGRVMGVYTLAFQMMMRLGGLQAGLMASALGAPAAVALGAAASLGYMLWAHRRYPQIRSLP</sequence>
<feature type="transmembrane region" description="Helical" evidence="7">
    <location>
        <begin position="50"/>
        <end position="70"/>
    </location>
</feature>
<name>A0A212RK08_9CHLR</name>
<dbReference type="PROSITE" id="PS50850">
    <property type="entry name" value="MFS"/>
    <property type="match status" value="1"/>
</dbReference>
<dbReference type="PANTHER" id="PTHR23513:SF11">
    <property type="entry name" value="STAPHYLOFERRIN A TRANSPORTER"/>
    <property type="match status" value="1"/>
</dbReference>
<dbReference type="SUPFAM" id="SSF103473">
    <property type="entry name" value="MFS general substrate transporter"/>
    <property type="match status" value="1"/>
</dbReference>
<dbReference type="CDD" id="cd06173">
    <property type="entry name" value="MFS_MefA_like"/>
    <property type="match status" value="1"/>
</dbReference>
<evidence type="ECO:0000256" key="5">
    <source>
        <dbReference type="ARBA" id="ARBA00022989"/>
    </source>
</evidence>